<evidence type="ECO:0000313" key="1">
    <source>
        <dbReference type="EMBL" id="CAB4599042.1"/>
    </source>
</evidence>
<name>A0A6J6GCN5_9ZZZZ</name>
<dbReference type="EMBL" id="CAEZUE010000147">
    <property type="protein sequence ID" value="CAB4599042.1"/>
    <property type="molecule type" value="Genomic_DNA"/>
</dbReference>
<sequence length="67" mass="7157">MVVEQCGDLRVGDENDVAAVAAVATVRAGERLELFTTDGNTPVTAVTSAEVNRYFIDKRDHGSSFPS</sequence>
<organism evidence="1">
    <name type="scientific">freshwater metagenome</name>
    <dbReference type="NCBI Taxonomy" id="449393"/>
    <lineage>
        <taxon>unclassified sequences</taxon>
        <taxon>metagenomes</taxon>
        <taxon>ecological metagenomes</taxon>
    </lineage>
</organism>
<accession>A0A6J6GCN5</accession>
<proteinExistence type="predicted"/>
<reference evidence="1" key="1">
    <citation type="submission" date="2020-05" db="EMBL/GenBank/DDBJ databases">
        <authorList>
            <person name="Chiriac C."/>
            <person name="Salcher M."/>
            <person name="Ghai R."/>
            <person name="Kavagutti S V."/>
        </authorList>
    </citation>
    <scope>NUCLEOTIDE SEQUENCE</scope>
</reference>
<dbReference type="AlphaFoldDB" id="A0A6J6GCN5"/>
<protein>
    <submittedName>
        <fullName evidence="1">Unannotated protein</fullName>
    </submittedName>
</protein>
<gene>
    <name evidence="1" type="ORF">UFOPK1788_00977</name>
</gene>